<dbReference type="Pfam" id="PF16575">
    <property type="entry name" value="CLP1_P"/>
    <property type="match status" value="1"/>
</dbReference>
<dbReference type="InterPro" id="IPR045116">
    <property type="entry name" value="Clp1/Grc3"/>
</dbReference>
<keyword evidence="9" id="KW-1185">Reference proteome</keyword>
<dbReference type="GO" id="GO:0005524">
    <property type="term" value="F:ATP binding"/>
    <property type="evidence" value="ECO:0007669"/>
    <property type="project" value="UniProtKB-KW"/>
</dbReference>
<evidence type="ECO:0000313" key="7">
    <source>
        <dbReference type="EMBL" id="UPU37199.1"/>
    </source>
</evidence>
<reference evidence="6" key="2">
    <citation type="journal article" date="2021" name="Int. J. Syst. Evol. Microbiol.">
        <title>Geomonas silvestris sp. nov., Geomonas paludis sp. nov. and Geomonas limicola sp. nov., isolated from terrestrial environments, and emended description of the genus Geomonas.</title>
        <authorList>
            <person name="Itoh H."/>
            <person name="Xu Z."/>
            <person name="Masuda Y."/>
            <person name="Ushijima N."/>
            <person name="Hayakawa C."/>
            <person name="Shiratori Y."/>
            <person name="Senoo K."/>
        </authorList>
    </citation>
    <scope>NUCLEOTIDE SEQUENCE</scope>
    <source>
        <strain evidence="6">Red736</strain>
    </source>
</reference>
<protein>
    <recommendedName>
        <fullName evidence="5">Clp1 P-loop domain-containing protein</fullName>
    </recommendedName>
</protein>
<dbReference type="AlphaFoldDB" id="A0A6V8N120"/>
<gene>
    <name evidence="6" type="ORF">GMPD_40610</name>
    <name evidence="7" type="ORF">M1B72_05695</name>
</gene>
<feature type="domain" description="Clp1 P-loop" evidence="5">
    <location>
        <begin position="30"/>
        <end position="205"/>
    </location>
</feature>
<proteinExistence type="predicted"/>
<dbReference type="SUPFAM" id="SSF52540">
    <property type="entry name" value="P-loop containing nucleoside triphosphate hydrolases"/>
    <property type="match status" value="1"/>
</dbReference>
<accession>A0A6V8N120</accession>
<dbReference type="EMBL" id="BLXY01000017">
    <property type="protein sequence ID" value="GFO66142.1"/>
    <property type="molecule type" value="Genomic_DNA"/>
</dbReference>
<dbReference type="Proteomes" id="UP000831485">
    <property type="component" value="Chromosome"/>
</dbReference>
<reference evidence="7" key="3">
    <citation type="submission" date="2022-04" db="EMBL/GenBank/DDBJ databases">
        <authorList>
            <person name="Liu G."/>
        </authorList>
    </citation>
    <scope>NUCLEOTIDE SEQUENCE</scope>
    <source>
        <strain evidence="7">RG22</strain>
    </source>
</reference>
<evidence type="ECO:0000313" key="6">
    <source>
        <dbReference type="EMBL" id="GFO66142.1"/>
    </source>
</evidence>
<keyword evidence="3" id="KW-0418">Kinase</keyword>
<name>A0A6V8N120_9BACT</name>
<dbReference type="GO" id="GO:0006396">
    <property type="term" value="P:RNA processing"/>
    <property type="evidence" value="ECO:0007669"/>
    <property type="project" value="InterPro"/>
</dbReference>
<dbReference type="InterPro" id="IPR027417">
    <property type="entry name" value="P-loop_NTPase"/>
</dbReference>
<dbReference type="RefSeq" id="WP_183350855.1">
    <property type="nucleotide sequence ID" value="NZ_BLXY01000017.1"/>
</dbReference>
<dbReference type="Gene3D" id="3.40.50.300">
    <property type="entry name" value="P-loop containing nucleotide triphosphate hydrolases"/>
    <property type="match status" value="1"/>
</dbReference>
<evidence type="ECO:0000313" key="9">
    <source>
        <dbReference type="Proteomes" id="UP000831485"/>
    </source>
</evidence>
<evidence type="ECO:0000259" key="5">
    <source>
        <dbReference type="Pfam" id="PF16575"/>
    </source>
</evidence>
<reference evidence="8" key="1">
    <citation type="submission" date="2020-06" db="EMBL/GenBank/DDBJ databases">
        <title>Draft genomic sequecing of Geomonas sp. Red736.</title>
        <authorList>
            <person name="Itoh H."/>
            <person name="Xu Z.X."/>
            <person name="Ushijima N."/>
            <person name="Masuda Y."/>
            <person name="Shiratori Y."/>
            <person name="Senoo K."/>
        </authorList>
    </citation>
    <scope>NUCLEOTIDE SEQUENCE [LARGE SCALE GENOMIC DNA]</scope>
    <source>
        <strain evidence="8">Red736</strain>
    </source>
</reference>
<dbReference type="EMBL" id="CP096574">
    <property type="protein sequence ID" value="UPU37199.1"/>
    <property type="molecule type" value="Genomic_DNA"/>
</dbReference>
<evidence type="ECO:0000256" key="2">
    <source>
        <dbReference type="ARBA" id="ARBA00022741"/>
    </source>
</evidence>
<dbReference type="PANTHER" id="PTHR12755:SF3">
    <property type="entry name" value="POLYNUCLEOTIDE 5'-HYDROXYL-KINASE NOL9"/>
    <property type="match status" value="1"/>
</dbReference>
<dbReference type="GO" id="GO:0051731">
    <property type="term" value="F:polynucleotide 5'-hydroxyl-kinase activity"/>
    <property type="evidence" value="ECO:0007669"/>
    <property type="project" value="InterPro"/>
</dbReference>
<dbReference type="PANTHER" id="PTHR12755">
    <property type="entry name" value="CLEAVAGE/POLYADENYLATION FACTOR IA SUBUNIT CLP1P"/>
    <property type="match status" value="1"/>
</dbReference>
<keyword evidence="2" id="KW-0547">Nucleotide-binding</keyword>
<dbReference type="InterPro" id="IPR032319">
    <property type="entry name" value="CLP1_P"/>
</dbReference>
<keyword evidence="4" id="KW-0067">ATP-binding</keyword>
<dbReference type="Proteomes" id="UP000568888">
    <property type="component" value="Unassembled WGS sequence"/>
</dbReference>
<evidence type="ECO:0000256" key="1">
    <source>
        <dbReference type="ARBA" id="ARBA00022679"/>
    </source>
</evidence>
<organism evidence="6 8">
    <name type="scientific">Geomonas paludis</name>
    <dbReference type="NCBI Taxonomy" id="2740185"/>
    <lineage>
        <taxon>Bacteria</taxon>
        <taxon>Pseudomonadati</taxon>
        <taxon>Thermodesulfobacteriota</taxon>
        <taxon>Desulfuromonadia</taxon>
        <taxon>Geobacterales</taxon>
        <taxon>Geobacteraceae</taxon>
        <taxon>Geomonas</taxon>
    </lineage>
</organism>
<evidence type="ECO:0000256" key="4">
    <source>
        <dbReference type="ARBA" id="ARBA00022840"/>
    </source>
</evidence>
<keyword evidence="1" id="KW-0808">Transferase</keyword>
<evidence type="ECO:0000313" key="8">
    <source>
        <dbReference type="Proteomes" id="UP000568888"/>
    </source>
</evidence>
<evidence type="ECO:0000256" key="3">
    <source>
        <dbReference type="ARBA" id="ARBA00022777"/>
    </source>
</evidence>
<sequence>MEQVMVIPDPSWNELLDRLRALKGAALFLGRSDSGKSTLVRYLTRGLAAERRTVALVDADVGQAFLGLPGCVSRSTFAAPVPEEVRLPWQHLSFLGSVSPAPVLMLLAGETGKMVLASRQEAPVTLIDTTGLVCGPLGVALKLAKIRACRPELVVAISAGSELDPIITAMPETELLRLSPSPNVWRRATTVRTRHRYNKLEAYLRGARETLLATRRLVFLHRGAPVHPLFDMPEAGTVVGLNHQGETRGLGVVTEAHADALTVSTPLRSLRGIDRVIVGDISYKPLL</sequence>